<organism evidence="1 2">
    <name type="scientific">Achromobacter pestifer</name>
    <dbReference type="NCBI Taxonomy" id="1353889"/>
    <lineage>
        <taxon>Bacteria</taxon>
        <taxon>Pseudomonadati</taxon>
        <taxon>Pseudomonadota</taxon>
        <taxon>Betaproteobacteria</taxon>
        <taxon>Burkholderiales</taxon>
        <taxon>Alcaligenaceae</taxon>
        <taxon>Achromobacter</taxon>
    </lineage>
</organism>
<keyword evidence="2" id="KW-1185">Reference proteome</keyword>
<dbReference type="AlphaFoldDB" id="A0A6S6ZMZ4"/>
<accession>A0A6S6ZMZ4</accession>
<sequence length="97" mass="10841">MKGLLAGAEIRLASRLIRQIAVRDQYKIDGPFCRNGVDLRLYPRGIGEIANYCTHFRSGASDPQISSDPIQFLLITAYQRQVYVRGGNPCPRTMLGN</sequence>
<protein>
    <submittedName>
        <fullName evidence="1">Uncharacterized protein</fullName>
    </submittedName>
</protein>
<gene>
    <name evidence="1" type="ORF">LMG3431_04694</name>
</gene>
<evidence type="ECO:0000313" key="1">
    <source>
        <dbReference type="EMBL" id="CAB3687609.1"/>
    </source>
</evidence>
<dbReference type="Proteomes" id="UP000494108">
    <property type="component" value="Unassembled WGS sequence"/>
</dbReference>
<proteinExistence type="predicted"/>
<name>A0A6S6ZMZ4_9BURK</name>
<evidence type="ECO:0000313" key="2">
    <source>
        <dbReference type="Proteomes" id="UP000494108"/>
    </source>
</evidence>
<reference evidence="1 2" key="1">
    <citation type="submission" date="2020-04" db="EMBL/GenBank/DDBJ databases">
        <authorList>
            <person name="De Canck E."/>
        </authorList>
    </citation>
    <scope>NUCLEOTIDE SEQUENCE [LARGE SCALE GENOMIC DNA]</scope>
    <source>
        <strain evidence="1 2">LMG 3431</strain>
    </source>
</reference>
<dbReference type="EMBL" id="CADIJX010000007">
    <property type="protein sequence ID" value="CAB3687609.1"/>
    <property type="molecule type" value="Genomic_DNA"/>
</dbReference>